<name>A0ACD1FT82_9EURO</name>
<dbReference type="Proteomes" id="UP000249057">
    <property type="component" value="Unassembled WGS sequence"/>
</dbReference>
<dbReference type="EMBL" id="KZ825418">
    <property type="protein sequence ID" value="RAH40125.1"/>
    <property type="molecule type" value="Genomic_DNA"/>
</dbReference>
<accession>A0ACD1FT82</accession>
<reference evidence="1" key="1">
    <citation type="submission" date="2018-02" db="EMBL/GenBank/DDBJ databases">
        <title>The genomes of Aspergillus section Nigri reveals drivers in fungal speciation.</title>
        <authorList>
            <consortium name="DOE Joint Genome Institute"/>
            <person name="Vesth T.C."/>
            <person name="Nybo J."/>
            <person name="Theobald S."/>
            <person name="Brandl J."/>
            <person name="Frisvad J.C."/>
            <person name="Nielsen K.F."/>
            <person name="Lyhne E.K."/>
            <person name="Kogle M.E."/>
            <person name="Kuo A."/>
            <person name="Riley R."/>
            <person name="Clum A."/>
            <person name="Nolan M."/>
            <person name="Lipzen A."/>
            <person name="Salamov A."/>
            <person name="Henrissat B."/>
            <person name="Wiebenga A."/>
            <person name="De vries R.P."/>
            <person name="Grigoriev I.V."/>
            <person name="Mortensen U.H."/>
            <person name="Andersen M.R."/>
            <person name="Baker S.E."/>
        </authorList>
    </citation>
    <scope>NUCLEOTIDE SEQUENCE</scope>
    <source>
        <strain evidence="1">CBS 621.78</strain>
    </source>
</reference>
<gene>
    <name evidence="1" type="ORF">BO95DRAFT_376297</name>
</gene>
<evidence type="ECO:0000313" key="2">
    <source>
        <dbReference type="Proteomes" id="UP000249057"/>
    </source>
</evidence>
<sequence>GSITLLFTDSPGLKVSDPQDHWHKVPQLPGGIVINIGDALSVWTGKQLKSTMHRISWEKVPGEPGPLQHAVFRSPQF</sequence>
<organism evidence="1 2">
    <name type="scientific">Aspergillus brunneoviolaceus CBS 621.78</name>
    <dbReference type="NCBI Taxonomy" id="1450534"/>
    <lineage>
        <taxon>Eukaryota</taxon>
        <taxon>Fungi</taxon>
        <taxon>Dikarya</taxon>
        <taxon>Ascomycota</taxon>
        <taxon>Pezizomycotina</taxon>
        <taxon>Eurotiomycetes</taxon>
        <taxon>Eurotiomycetidae</taxon>
        <taxon>Eurotiales</taxon>
        <taxon>Aspergillaceae</taxon>
        <taxon>Aspergillus</taxon>
        <taxon>Aspergillus subgen. Circumdati</taxon>
    </lineage>
</organism>
<keyword evidence="2" id="KW-1185">Reference proteome</keyword>
<evidence type="ECO:0000313" key="1">
    <source>
        <dbReference type="EMBL" id="RAH40125.1"/>
    </source>
</evidence>
<feature type="non-terminal residue" evidence="1">
    <location>
        <position position="1"/>
    </location>
</feature>
<protein>
    <submittedName>
        <fullName evidence="1">Uncharacterized protein</fullName>
    </submittedName>
</protein>
<proteinExistence type="predicted"/>